<dbReference type="PANTHER" id="PTHR47354:SF8">
    <property type="entry name" value="1,2-PHENYLACETYL-COA EPOXIDASE, SUBUNIT E"/>
    <property type="match status" value="1"/>
</dbReference>
<reference evidence="12" key="1">
    <citation type="submission" date="2021-05" db="EMBL/GenBank/DDBJ databases">
        <title>A free-living protist that lacks canonical eukaryotic 1 DNA replication and segregation systems.</title>
        <authorList>
            <person name="Salas-Leiva D.E."/>
            <person name="Tromer E.C."/>
            <person name="Curtis B.A."/>
            <person name="Jerlstrom-Hultqvist J."/>
            <person name="Kolisko M."/>
            <person name="Yi Z."/>
            <person name="Salas-Leiva J.S."/>
            <person name="Gallot-Lavallee L."/>
            <person name="Kops G.J.P.L."/>
            <person name="Archibald J.M."/>
            <person name="Simpson A.G.B."/>
            <person name="Roger A.J."/>
        </authorList>
    </citation>
    <scope>NUCLEOTIDE SEQUENCE</scope>
    <source>
        <strain evidence="12">BICM</strain>
    </source>
</reference>
<dbReference type="Gene3D" id="3.40.50.80">
    <property type="entry name" value="Nucleotide-binding domain of ferredoxin-NADP reductase (FNR) module"/>
    <property type="match status" value="1"/>
</dbReference>
<dbReference type="SUPFAM" id="SSF63380">
    <property type="entry name" value="Riboflavin synthase domain-like"/>
    <property type="match status" value="1"/>
</dbReference>
<dbReference type="PROSITE" id="PS51384">
    <property type="entry name" value="FAD_FR"/>
    <property type="match status" value="1"/>
</dbReference>
<proteinExistence type="predicted"/>
<feature type="transmembrane region" description="Helical" evidence="10">
    <location>
        <begin position="326"/>
        <end position="344"/>
    </location>
</feature>
<dbReference type="Pfam" id="PF00175">
    <property type="entry name" value="NAD_binding_1"/>
    <property type="match status" value="1"/>
</dbReference>
<dbReference type="EMBL" id="JAHDYR010000069">
    <property type="protein sequence ID" value="KAG9389663.1"/>
    <property type="molecule type" value="Genomic_DNA"/>
</dbReference>
<keyword evidence="5" id="KW-0274">FAD</keyword>
<dbReference type="Proteomes" id="UP000717585">
    <property type="component" value="Unassembled WGS sequence"/>
</dbReference>
<evidence type="ECO:0000256" key="1">
    <source>
        <dbReference type="ARBA" id="ARBA00001974"/>
    </source>
</evidence>
<evidence type="ECO:0000256" key="10">
    <source>
        <dbReference type="SAM" id="Phobius"/>
    </source>
</evidence>
<feature type="transmembrane region" description="Helical" evidence="10">
    <location>
        <begin position="107"/>
        <end position="127"/>
    </location>
</feature>
<gene>
    <name evidence="12" type="ORF">J8273_8963</name>
</gene>
<keyword evidence="3" id="KW-0001">2Fe-2S</keyword>
<keyword evidence="10" id="KW-0472">Membrane</keyword>
<dbReference type="GO" id="GO:0050660">
    <property type="term" value="F:flavin adenine dinucleotide binding"/>
    <property type="evidence" value="ECO:0007669"/>
    <property type="project" value="TreeGrafter"/>
</dbReference>
<evidence type="ECO:0000256" key="6">
    <source>
        <dbReference type="ARBA" id="ARBA00023002"/>
    </source>
</evidence>
<evidence type="ECO:0000256" key="5">
    <source>
        <dbReference type="ARBA" id="ARBA00022827"/>
    </source>
</evidence>
<dbReference type="AlphaFoldDB" id="A0A8J6DYQ1"/>
<dbReference type="GO" id="GO:0051537">
    <property type="term" value="F:2 iron, 2 sulfur cluster binding"/>
    <property type="evidence" value="ECO:0007669"/>
    <property type="project" value="UniProtKB-KW"/>
</dbReference>
<dbReference type="InterPro" id="IPR001433">
    <property type="entry name" value="OxRdtase_FAD/NAD-bd"/>
</dbReference>
<evidence type="ECO:0000256" key="3">
    <source>
        <dbReference type="ARBA" id="ARBA00022714"/>
    </source>
</evidence>
<feature type="transmembrane region" description="Helical" evidence="10">
    <location>
        <begin position="266"/>
        <end position="288"/>
    </location>
</feature>
<keyword evidence="4" id="KW-0479">Metal-binding</keyword>
<protein>
    <submittedName>
        <fullName evidence="12">Putative ferric reductase</fullName>
    </submittedName>
</protein>
<dbReference type="InterPro" id="IPR050415">
    <property type="entry name" value="MRET"/>
</dbReference>
<keyword evidence="8" id="KW-0411">Iron-sulfur</keyword>
<evidence type="ECO:0000313" key="13">
    <source>
        <dbReference type="Proteomes" id="UP000717585"/>
    </source>
</evidence>
<evidence type="ECO:0000256" key="2">
    <source>
        <dbReference type="ARBA" id="ARBA00022630"/>
    </source>
</evidence>
<dbReference type="CDD" id="cd00322">
    <property type="entry name" value="FNR_like"/>
    <property type="match status" value="1"/>
</dbReference>
<keyword evidence="13" id="KW-1185">Reference proteome</keyword>
<keyword evidence="2" id="KW-0285">Flavoprotein</keyword>
<feature type="transmembrane region" description="Helical" evidence="10">
    <location>
        <begin position="236"/>
        <end position="254"/>
    </location>
</feature>
<comment type="caution">
    <text evidence="12">The sequence shown here is derived from an EMBL/GenBank/DDBJ whole genome shotgun (WGS) entry which is preliminary data.</text>
</comment>
<dbReference type="SUPFAM" id="SSF52343">
    <property type="entry name" value="Ferredoxin reductase-like, C-terminal NADP-linked domain"/>
    <property type="match status" value="1"/>
</dbReference>
<evidence type="ECO:0000256" key="9">
    <source>
        <dbReference type="SAM" id="MobiDB-lite"/>
    </source>
</evidence>
<dbReference type="Gene3D" id="2.40.30.10">
    <property type="entry name" value="Translation factors"/>
    <property type="match status" value="1"/>
</dbReference>
<keyword evidence="10" id="KW-0812">Transmembrane</keyword>
<keyword evidence="7" id="KW-0408">Iron</keyword>
<accession>A0A8J6DYQ1</accession>
<dbReference type="InterPro" id="IPR039261">
    <property type="entry name" value="FNR_nucleotide-bd"/>
</dbReference>
<dbReference type="PANTHER" id="PTHR47354">
    <property type="entry name" value="NADH OXIDOREDUCTASE HCR"/>
    <property type="match status" value="1"/>
</dbReference>
<dbReference type="InterPro" id="IPR017938">
    <property type="entry name" value="Riboflavin_synthase-like_b-brl"/>
</dbReference>
<comment type="cofactor">
    <cofactor evidence="1">
        <name>FAD</name>
        <dbReference type="ChEBI" id="CHEBI:57692"/>
    </cofactor>
</comment>
<dbReference type="OrthoDB" id="432685at2759"/>
<dbReference type="InterPro" id="IPR017927">
    <property type="entry name" value="FAD-bd_FR_type"/>
</dbReference>
<dbReference type="GO" id="GO:0016491">
    <property type="term" value="F:oxidoreductase activity"/>
    <property type="evidence" value="ECO:0007669"/>
    <property type="project" value="UniProtKB-KW"/>
</dbReference>
<feature type="transmembrane region" description="Helical" evidence="10">
    <location>
        <begin position="194"/>
        <end position="215"/>
    </location>
</feature>
<feature type="transmembrane region" description="Helical" evidence="10">
    <location>
        <begin position="139"/>
        <end position="160"/>
    </location>
</feature>
<feature type="compositionally biased region" description="Basic and acidic residues" evidence="9">
    <location>
        <begin position="32"/>
        <end position="44"/>
    </location>
</feature>
<evidence type="ECO:0000256" key="7">
    <source>
        <dbReference type="ARBA" id="ARBA00023004"/>
    </source>
</evidence>
<keyword evidence="6" id="KW-0560">Oxidoreductase</keyword>
<feature type="region of interest" description="Disordered" evidence="9">
    <location>
        <begin position="1"/>
        <end position="44"/>
    </location>
</feature>
<feature type="domain" description="FAD-binding FR-type" evidence="11">
    <location>
        <begin position="296"/>
        <end position="409"/>
    </location>
</feature>
<feature type="transmembrane region" description="Helical" evidence="10">
    <location>
        <begin position="74"/>
        <end position="95"/>
    </location>
</feature>
<evidence type="ECO:0000256" key="4">
    <source>
        <dbReference type="ARBA" id="ARBA00022723"/>
    </source>
</evidence>
<evidence type="ECO:0000259" key="11">
    <source>
        <dbReference type="PROSITE" id="PS51384"/>
    </source>
</evidence>
<name>A0A8J6DYQ1_9EUKA</name>
<evidence type="ECO:0000313" key="12">
    <source>
        <dbReference type="EMBL" id="KAG9389663.1"/>
    </source>
</evidence>
<keyword evidence="10" id="KW-1133">Transmembrane helix</keyword>
<organism evidence="12 13">
    <name type="scientific">Carpediemonas membranifera</name>
    <dbReference type="NCBI Taxonomy" id="201153"/>
    <lineage>
        <taxon>Eukaryota</taxon>
        <taxon>Metamonada</taxon>
        <taxon>Carpediemonas-like organisms</taxon>
        <taxon>Carpediemonas</taxon>
    </lineage>
</organism>
<evidence type="ECO:0000256" key="8">
    <source>
        <dbReference type="ARBA" id="ARBA00023014"/>
    </source>
</evidence>
<sequence>MEMYQAEPSSESSTESTPLVDFQQENQGELAAEGHDSSAADHQDDRKALLTENSAEVASIPILSLLKTPKVRNYFFMAMLVFLELALTAYIVWITHQKGYLKVMNTWFAYTALGTIIFVLIPAAARFPLYERFVGLDMLWLYHAWSVVVVLLCGLCHMVFTVQLQWGYLPKTIHDIIYIDLKTMFVPFTVDGPWGVRCNWGILLIYLMGLGALTAMLRRRAAMSRVRRMLSLPYKLWWPFHLLLWATIPVGLWHAKPHEPFKPKHIHKTCLLIFFAAFELIVVLTRIYRLIADRFFLGEWFRVHSVTALTTKDTALVLTRPRRRGLWGLANFTSATPGMFAMLMKPTASPFLNDPYPITIARTEVSKESLNLTFMIRATRGGKWSHEVAMYKPGMWLRVHGPYGVFTSDCKSSTIILAAGSGVAGFLPVVRQITADSAPVTMIWSIRSIAEAPYVDELFTIAQAQAKFKLILTVSRPDLEADTEPAPAEATVSHGRLDHHSMKAAVKHSGSGAVVYVCGTDDYLKSAAKLARQTGISRWKVNLIK</sequence>
<dbReference type="GO" id="GO:0046872">
    <property type="term" value="F:metal ion binding"/>
    <property type="evidence" value="ECO:0007669"/>
    <property type="project" value="UniProtKB-KW"/>
</dbReference>
<feature type="compositionally biased region" description="Low complexity" evidence="9">
    <location>
        <begin position="7"/>
        <end position="18"/>
    </location>
</feature>